<evidence type="ECO:0000256" key="2">
    <source>
        <dbReference type="ARBA" id="ARBA00004555"/>
    </source>
</evidence>
<dbReference type="GO" id="GO:0005886">
    <property type="term" value="C:plasma membrane"/>
    <property type="evidence" value="ECO:0007669"/>
    <property type="project" value="TreeGrafter"/>
</dbReference>
<comment type="subcellular location">
    <subcellularLocation>
        <location evidence="1">Cytoplasmic vesicle</location>
        <location evidence="1">Clathrin-coated vesicle</location>
    </subcellularLocation>
    <subcellularLocation>
        <location evidence="2">Golgi apparatus</location>
    </subcellularLocation>
</comment>
<dbReference type="GO" id="GO:0005794">
    <property type="term" value="C:Golgi apparatus"/>
    <property type="evidence" value="ECO:0007669"/>
    <property type="project" value="UniProtKB-SubCell"/>
</dbReference>
<dbReference type="GO" id="GO:0005768">
    <property type="term" value="C:endosome"/>
    <property type="evidence" value="ECO:0007669"/>
    <property type="project" value="TreeGrafter"/>
</dbReference>
<evidence type="ECO:0000313" key="8">
    <source>
        <dbReference type="Proteomes" id="UP000822688"/>
    </source>
</evidence>
<dbReference type="EMBL" id="CM026427">
    <property type="protein sequence ID" value="KAG0571058.1"/>
    <property type="molecule type" value="Genomic_DNA"/>
</dbReference>
<sequence>MELDDRPSLGLGHLESFKNRASFLFKDSLKIARLALVDVSTAELMTEEATNADEWGPTPKSMSDICSVIYNSEDYLRVVQVLHKRFSLSAKKYWRQIHKSLILLEYLLCHGPEHLVMEFREDKGRLEELTRFVYVDWTGIDRGSALQRRAKHVLHLLMDEAFYKEQRRRAQKTSKVISGFGSQSFYHRTARPGLSDTRAHSKSDSELLEQDSDSGDSSTLLVDEDNQPISNADYTKKNFTLSDEDTSSPTSQRESSWGAFSTTSPGGNRSASCRSTCSTTSDANPYEDSPTSVLAFRRSPHILDMDMDSLVSELKPPVEESSSQFPPPPPMSDYKCVMLRPPPSQLAPVSPKGETRSSLVQKLPPPPPVAEYKCIMPRSPQHGSRVRRTQPGSVKSEHVTSDLILI</sequence>
<dbReference type="GO" id="GO:0030276">
    <property type="term" value="F:clathrin binding"/>
    <property type="evidence" value="ECO:0007669"/>
    <property type="project" value="TreeGrafter"/>
</dbReference>
<proteinExistence type="predicted"/>
<dbReference type="InterPro" id="IPR008942">
    <property type="entry name" value="ENTH_VHS"/>
</dbReference>
<dbReference type="SUPFAM" id="SSF48464">
    <property type="entry name" value="ENTH/VHS domain"/>
    <property type="match status" value="1"/>
</dbReference>
<evidence type="ECO:0000256" key="3">
    <source>
        <dbReference type="ARBA" id="ARBA00023034"/>
    </source>
</evidence>
<dbReference type="PANTHER" id="PTHR12276:SF95">
    <property type="entry name" value="ENTH_VHS FAMILY PROTEIN"/>
    <property type="match status" value="1"/>
</dbReference>
<accession>A0A8T0HJU6</accession>
<dbReference type="Proteomes" id="UP000822688">
    <property type="component" value="Chromosome 6"/>
</dbReference>
<feature type="region of interest" description="Disordered" evidence="5">
    <location>
        <begin position="346"/>
        <end position="401"/>
    </location>
</feature>
<dbReference type="PANTHER" id="PTHR12276">
    <property type="entry name" value="EPSIN/ENT-RELATED"/>
    <property type="match status" value="1"/>
</dbReference>
<evidence type="ECO:0000256" key="4">
    <source>
        <dbReference type="ARBA" id="ARBA00023329"/>
    </source>
</evidence>
<feature type="domain" description="ENTH" evidence="6">
    <location>
        <begin position="34"/>
        <end position="167"/>
    </location>
</feature>
<dbReference type="Pfam" id="PF01417">
    <property type="entry name" value="ENTH"/>
    <property type="match status" value="1"/>
</dbReference>
<name>A0A8T0HJU6_CERPU</name>
<dbReference type="AlphaFoldDB" id="A0A8T0HJU6"/>
<dbReference type="EMBL" id="CM026427">
    <property type="protein sequence ID" value="KAG0571055.1"/>
    <property type="molecule type" value="Genomic_DNA"/>
</dbReference>
<evidence type="ECO:0000256" key="5">
    <source>
        <dbReference type="SAM" id="MobiDB-lite"/>
    </source>
</evidence>
<comment type="caution">
    <text evidence="7">The sequence shown here is derived from an EMBL/GenBank/DDBJ whole genome shotgun (WGS) entry which is preliminary data.</text>
</comment>
<organism evidence="7 8">
    <name type="scientific">Ceratodon purpureus</name>
    <name type="common">Fire moss</name>
    <name type="synonym">Dicranum purpureum</name>
    <dbReference type="NCBI Taxonomy" id="3225"/>
    <lineage>
        <taxon>Eukaryota</taxon>
        <taxon>Viridiplantae</taxon>
        <taxon>Streptophyta</taxon>
        <taxon>Embryophyta</taxon>
        <taxon>Bryophyta</taxon>
        <taxon>Bryophytina</taxon>
        <taxon>Bryopsida</taxon>
        <taxon>Dicranidae</taxon>
        <taxon>Pseudoditrichales</taxon>
        <taxon>Ditrichaceae</taxon>
        <taxon>Ceratodon</taxon>
    </lineage>
</organism>
<feature type="region of interest" description="Disordered" evidence="5">
    <location>
        <begin position="191"/>
        <end position="291"/>
    </location>
</feature>
<feature type="compositionally biased region" description="Low complexity" evidence="5">
    <location>
        <begin position="269"/>
        <end position="281"/>
    </location>
</feature>
<evidence type="ECO:0000259" key="6">
    <source>
        <dbReference type="PROSITE" id="PS50942"/>
    </source>
</evidence>
<gene>
    <name evidence="7" type="ORF">KC19_6G208000</name>
</gene>
<dbReference type="PROSITE" id="PS50942">
    <property type="entry name" value="ENTH"/>
    <property type="match status" value="1"/>
</dbReference>
<keyword evidence="8" id="KW-1185">Reference proteome</keyword>
<dbReference type="CDD" id="cd03571">
    <property type="entry name" value="ENTH"/>
    <property type="match status" value="1"/>
</dbReference>
<keyword evidence="4" id="KW-0968">Cytoplasmic vesicle</keyword>
<evidence type="ECO:0000313" key="7">
    <source>
        <dbReference type="EMBL" id="KAG0571058.1"/>
    </source>
</evidence>
<evidence type="ECO:0000256" key="1">
    <source>
        <dbReference type="ARBA" id="ARBA00004132"/>
    </source>
</evidence>
<dbReference type="GO" id="GO:0006897">
    <property type="term" value="P:endocytosis"/>
    <property type="evidence" value="ECO:0007669"/>
    <property type="project" value="TreeGrafter"/>
</dbReference>
<dbReference type="GO" id="GO:0005543">
    <property type="term" value="F:phospholipid binding"/>
    <property type="evidence" value="ECO:0007669"/>
    <property type="project" value="TreeGrafter"/>
</dbReference>
<dbReference type="SMART" id="SM00273">
    <property type="entry name" value="ENTH"/>
    <property type="match status" value="1"/>
</dbReference>
<dbReference type="GO" id="GO:0030125">
    <property type="term" value="C:clathrin vesicle coat"/>
    <property type="evidence" value="ECO:0007669"/>
    <property type="project" value="TreeGrafter"/>
</dbReference>
<feature type="compositionally biased region" description="Polar residues" evidence="5">
    <location>
        <begin position="227"/>
        <end position="267"/>
    </location>
</feature>
<protein>
    <recommendedName>
        <fullName evidence="6">ENTH domain-containing protein</fullName>
    </recommendedName>
</protein>
<dbReference type="Gene3D" id="1.25.40.90">
    <property type="match status" value="1"/>
</dbReference>
<dbReference type="InterPro" id="IPR013809">
    <property type="entry name" value="ENTH"/>
</dbReference>
<reference evidence="7 8" key="1">
    <citation type="submission" date="2020-06" db="EMBL/GenBank/DDBJ databases">
        <title>WGS assembly of Ceratodon purpureus strain R40.</title>
        <authorList>
            <person name="Carey S.B."/>
            <person name="Jenkins J."/>
            <person name="Shu S."/>
            <person name="Lovell J.T."/>
            <person name="Sreedasyam A."/>
            <person name="Maumus F."/>
            <person name="Tiley G.P."/>
            <person name="Fernandez-Pozo N."/>
            <person name="Barry K."/>
            <person name="Chen C."/>
            <person name="Wang M."/>
            <person name="Lipzen A."/>
            <person name="Daum C."/>
            <person name="Saski C.A."/>
            <person name="Payton A.C."/>
            <person name="Mcbreen J.C."/>
            <person name="Conrad R.E."/>
            <person name="Kollar L.M."/>
            <person name="Olsson S."/>
            <person name="Huttunen S."/>
            <person name="Landis J.B."/>
            <person name="Wickett N.J."/>
            <person name="Johnson M.G."/>
            <person name="Rensing S.A."/>
            <person name="Grimwood J."/>
            <person name="Schmutz J."/>
            <person name="Mcdaniel S.F."/>
        </authorList>
    </citation>
    <scope>NUCLEOTIDE SEQUENCE [LARGE SCALE GENOMIC DNA]</scope>
    <source>
        <strain evidence="7 8">R40</strain>
    </source>
</reference>
<keyword evidence="3" id="KW-0333">Golgi apparatus</keyword>